<evidence type="ECO:0000256" key="3">
    <source>
        <dbReference type="ARBA" id="ARBA00022837"/>
    </source>
</evidence>
<dbReference type="SUPFAM" id="SSF47473">
    <property type="entry name" value="EF-hand"/>
    <property type="match status" value="1"/>
</dbReference>
<dbReference type="InterPro" id="IPR018247">
    <property type="entry name" value="EF_Hand_1_Ca_BS"/>
</dbReference>
<dbReference type="SUPFAM" id="SSF50978">
    <property type="entry name" value="WD40 repeat-like"/>
    <property type="match status" value="3"/>
</dbReference>
<dbReference type="PROSITE" id="PS00678">
    <property type="entry name" value="WD_REPEATS_1"/>
    <property type="match status" value="2"/>
</dbReference>
<evidence type="ECO:0000256" key="2">
    <source>
        <dbReference type="ARBA" id="ARBA00022737"/>
    </source>
</evidence>
<keyword evidence="7" id="KW-0496">Mitochondrion</keyword>
<dbReference type="PROSITE" id="PS50082">
    <property type="entry name" value="WD_REPEATS_2"/>
    <property type="match status" value="4"/>
</dbReference>
<dbReference type="Gene3D" id="2.130.10.10">
    <property type="entry name" value="YVTN repeat-like/Quinoprotein amine dehydrogenase"/>
    <property type="match status" value="3"/>
</dbReference>
<accession>A0A3P3XYP6</accession>
<dbReference type="PANTHER" id="PTHR44324">
    <property type="entry name" value="WD40 REPEAT DOMAIN 95"/>
    <property type="match status" value="1"/>
</dbReference>
<feature type="region of interest" description="Disordered" evidence="5">
    <location>
        <begin position="1018"/>
        <end position="1081"/>
    </location>
</feature>
<organism evidence="7 8">
    <name type="scientific">Plasmodiophora brassicae</name>
    <name type="common">Clubroot disease agent</name>
    <dbReference type="NCBI Taxonomy" id="37360"/>
    <lineage>
        <taxon>Eukaryota</taxon>
        <taxon>Sar</taxon>
        <taxon>Rhizaria</taxon>
        <taxon>Endomyxa</taxon>
        <taxon>Phytomyxea</taxon>
        <taxon>Plasmodiophorida</taxon>
        <taxon>Plasmodiophoridae</taxon>
        <taxon>Plasmodiophora</taxon>
    </lineage>
</organism>
<evidence type="ECO:0000256" key="4">
    <source>
        <dbReference type="PROSITE-ProRule" id="PRU00221"/>
    </source>
</evidence>
<feature type="repeat" description="WD" evidence="4">
    <location>
        <begin position="567"/>
        <end position="608"/>
    </location>
</feature>
<reference evidence="7 8" key="1">
    <citation type="submission" date="2018-03" db="EMBL/GenBank/DDBJ databases">
        <authorList>
            <person name="Fogelqvist J."/>
        </authorList>
    </citation>
    <scope>NUCLEOTIDE SEQUENCE [LARGE SCALE GENOMIC DNA]</scope>
</reference>
<dbReference type="Pfam" id="PF00400">
    <property type="entry name" value="WD40"/>
    <property type="match status" value="2"/>
</dbReference>
<dbReference type="Gene3D" id="1.10.238.10">
    <property type="entry name" value="EF-hand"/>
    <property type="match status" value="1"/>
</dbReference>
<evidence type="ECO:0000259" key="6">
    <source>
        <dbReference type="PROSITE" id="PS50222"/>
    </source>
</evidence>
<gene>
    <name evidence="7" type="ORF">PLBR_LOCUS263</name>
</gene>
<name>A0A3P3XYP6_PLABS</name>
<feature type="repeat" description="WD" evidence="4">
    <location>
        <begin position="473"/>
        <end position="514"/>
    </location>
</feature>
<dbReference type="InterPro" id="IPR011992">
    <property type="entry name" value="EF-hand-dom_pair"/>
</dbReference>
<feature type="repeat" description="WD" evidence="4">
    <location>
        <begin position="610"/>
        <end position="651"/>
    </location>
</feature>
<dbReference type="PROSITE" id="PS00018">
    <property type="entry name" value="EF_HAND_1"/>
    <property type="match status" value="1"/>
</dbReference>
<dbReference type="SMART" id="SM00320">
    <property type="entry name" value="WD40"/>
    <property type="match status" value="10"/>
</dbReference>
<evidence type="ECO:0000313" key="8">
    <source>
        <dbReference type="Proteomes" id="UP000290189"/>
    </source>
</evidence>
<geneLocation type="mitochondrion" evidence="7"/>
<protein>
    <recommendedName>
        <fullName evidence="6">EF-hand domain-containing protein</fullName>
    </recommendedName>
</protein>
<keyword evidence="3" id="KW-0106">Calcium</keyword>
<dbReference type="InterPro" id="IPR036322">
    <property type="entry name" value="WD40_repeat_dom_sf"/>
</dbReference>
<dbReference type="InterPro" id="IPR002048">
    <property type="entry name" value="EF_hand_dom"/>
</dbReference>
<evidence type="ECO:0000313" key="7">
    <source>
        <dbReference type="EMBL" id="SPQ93048.1"/>
    </source>
</evidence>
<dbReference type="InterPro" id="IPR051242">
    <property type="entry name" value="WD-EF-hand_domain"/>
</dbReference>
<dbReference type="Proteomes" id="UP000290189">
    <property type="component" value="Unassembled WGS sequence"/>
</dbReference>
<dbReference type="GO" id="GO:0005509">
    <property type="term" value="F:calcium ion binding"/>
    <property type="evidence" value="ECO:0007669"/>
    <property type="project" value="InterPro"/>
</dbReference>
<feature type="repeat" description="WD" evidence="4">
    <location>
        <begin position="431"/>
        <end position="463"/>
    </location>
</feature>
<sequence length="1081" mass="119666">MKSARPDLHSEWQQVKIQRDLRRRLQRKLNDETAADDDDDSDGNRGDLLLRSDIDFAEIGQRIADRMRMQGVVFRSQLDIAYTIEALESVWLQRPDGIEEEDFVRLLSKVLSTDPKKLSTMFQKMDANADGSIEWDEFLSYLLKEATHNWDRSCEQGRRYLKQVTVSHQEMNPARAMLVIPSANHAHKYAILCDDRTIRIVDSDTLQEECTVPLTRARNVILTETEALLQPHNAHVAARERVSRHKEQFNTIYRLKAYKERSRSRYARDLDVPTPTLGTNSLAPAAVVDTFSARPVVPVPSCMVYDEYNSEIVVASYDRSVSFYSSSFDRRHQLQFSLDRGFYVTQPPQCIDVANLDRNMLFVGDAHGSVSMFAQGHSNYDEYQHVHKSNVHNGECVRKVMLLPNIGVVSAGMDTQMVITDTEKWEVVRRLTGHRRGVYGMASCPQNRLLVSIGYDAKILIWDPYISQSTGQINGHHLGVIDIIINEKHNQLITATVDCKINVYDIRTWTCIQSLVSSAGQKDKDDPISALIYDPHNEVLVGAGTRLKTWEVVSEQGDSVKTGVLHRQAHHSLIVAICFSSIFKQIISVTVDERVCLWDVFTGARTFEYVASHNSPITAACLDHRGKRLITTAQNGTVKMWNFNNGACMHEYARSKREISTLLYLPNAQFSTLGAGIGTGILRWADPSTQATTPLFVHSDHRGDALCLAYIHDLFASGSSDGEVIIWYANSAIIRKRFRVPSCTEKVIHASGAARSVQRADQLPVLQAAGICKMRFLTVSNTLLGFIGTDDGSLHVVETRTWTIVASHFKALSDVIVGIDGDEEACRLLVCDANGSSKIWDIQAVTPATASTHMLLVRAFRSVGERQTVTSSLYCPDVQAFIIASDAGAISLWSLDGMEIAQLGQTATWPIGNRSSTPPTASPEPNEQALQQAPDEGTSSTTIAKAAVSDGKLVSLGSTANRLSAPRTLQPKGLRSYGFIVSNDNDQKQAAAKKTTTASQNDAVMLAAALQEMTAFFTSGTPGITGKMGPRQGSHRRQKSNESASSSLRKKSSDSASSAMADARRARKGLSTIKDEPKTKL</sequence>
<keyword evidence="2" id="KW-0677">Repeat</keyword>
<dbReference type="PANTHER" id="PTHR44324:SF4">
    <property type="entry name" value="WD40 REPEAT DOMAIN 95"/>
    <property type="match status" value="1"/>
</dbReference>
<evidence type="ECO:0000256" key="1">
    <source>
        <dbReference type="ARBA" id="ARBA00022574"/>
    </source>
</evidence>
<proteinExistence type="predicted"/>
<evidence type="ECO:0000256" key="5">
    <source>
        <dbReference type="SAM" id="MobiDB-lite"/>
    </source>
</evidence>
<dbReference type="PROSITE" id="PS50294">
    <property type="entry name" value="WD_REPEATS_REGION"/>
    <property type="match status" value="2"/>
</dbReference>
<dbReference type="EMBL" id="OVEO01000001">
    <property type="protein sequence ID" value="SPQ93048.1"/>
    <property type="molecule type" value="Genomic_DNA"/>
</dbReference>
<keyword evidence="1 4" id="KW-0853">WD repeat</keyword>
<feature type="domain" description="EF-hand" evidence="6">
    <location>
        <begin position="113"/>
        <end position="148"/>
    </location>
</feature>
<dbReference type="InterPro" id="IPR015943">
    <property type="entry name" value="WD40/YVTN_repeat-like_dom_sf"/>
</dbReference>
<dbReference type="InterPro" id="IPR019775">
    <property type="entry name" value="WD40_repeat_CS"/>
</dbReference>
<feature type="region of interest" description="Disordered" evidence="5">
    <location>
        <begin position="909"/>
        <end position="941"/>
    </location>
</feature>
<dbReference type="PROSITE" id="PS50222">
    <property type="entry name" value="EF_HAND_2"/>
    <property type="match status" value="1"/>
</dbReference>
<dbReference type="InterPro" id="IPR001680">
    <property type="entry name" value="WD40_rpt"/>
</dbReference>
<dbReference type="AlphaFoldDB" id="A0A3P3XYP6"/>